<reference evidence="2" key="1">
    <citation type="journal article" date="2019" name="Mol. Biol. Evol.">
        <title>Blast fungal genomes show frequent chromosomal changes, gene gains and losses, and effector gene turnover.</title>
        <authorList>
            <person name="Gomez Luciano L.B."/>
            <person name="Jason Tsai I."/>
            <person name="Chuma I."/>
            <person name="Tosa Y."/>
            <person name="Chen Y.H."/>
            <person name="Li J.Y."/>
            <person name="Li M.Y."/>
            <person name="Jade Lu M.Y."/>
            <person name="Nakayashiki H."/>
            <person name="Li W.H."/>
        </authorList>
    </citation>
    <scope>NUCLEOTIDE SEQUENCE</scope>
    <source>
        <strain evidence="2">NI907</strain>
    </source>
</reference>
<proteinExistence type="predicted"/>
<keyword evidence="1" id="KW-1185">Reference proteome</keyword>
<gene>
    <name evidence="2" type="ORF">PgNI_03928</name>
</gene>
<name>A0A6P8BBN9_PYRGI</name>
<evidence type="ECO:0000313" key="1">
    <source>
        <dbReference type="Proteomes" id="UP000515153"/>
    </source>
</evidence>
<dbReference type="GeneID" id="41958889"/>
<reference evidence="2" key="2">
    <citation type="submission" date="2019-10" db="EMBL/GenBank/DDBJ databases">
        <authorList>
            <consortium name="NCBI Genome Project"/>
        </authorList>
    </citation>
    <scope>NUCLEOTIDE SEQUENCE</scope>
    <source>
        <strain evidence="2">NI907</strain>
    </source>
</reference>
<evidence type="ECO:0000313" key="2">
    <source>
        <dbReference type="RefSeq" id="XP_030984602.1"/>
    </source>
</evidence>
<protein>
    <submittedName>
        <fullName evidence="2">Uncharacterized protein</fullName>
    </submittedName>
</protein>
<reference evidence="2" key="3">
    <citation type="submission" date="2025-08" db="UniProtKB">
        <authorList>
            <consortium name="RefSeq"/>
        </authorList>
    </citation>
    <scope>IDENTIFICATION</scope>
    <source>
        <strain evidence="2">NI907</strain>
    </source>
</reference>
<dbReference type="KEGG" id="pgri:PgNI_03928"/>
<accession>A0A6P8BBN9</accession>
<dbReference type="RefSeq" id="XP_030984602.1">
    <property type="nucleotide sequence ID" value="XM_031123980.1"/>
</dbReference>
<dbReference type="Proteomes" id="UP000515153">
    <property type="component" value="Unplaced"/>
</dbReference>
<sequence length="71" mass="7638">MGTTLSTQVVCKQLSCCGDKFRMVTVARPGQSNGPLVCKVCGRGVAMPEKMKREQTSSYTIASIFSLCCVD</sequence>
<organism evidence="1 2">
    <name type="scientific">Pyricularia grisea</name>
    <name type="common">Crabgrass-specific blast fungus</name>
    <name type="synonym">Magnaporthe grisea</name>
    <dbReference type="NCBI Taxonomy" id="148305"/>
    <lineage>
        <taxon>Eukaryota</taxon>
        <taxon>Fungi</taxon>
        <taxon>Dikarya</taxon>
        <taxon>Ascomycota</taxon>
        <taxon>Pezizomycotina</taxon>
        <taxon>Sordariomycetes</taxon>
        <taxon>Sordariomycetidae</taxon>
        <taxon>Magnaporthales</taxon>
        <taxon>Pyriculariaceae</taxon>
        <taxon>Pyricularia</taxon>
    </lineage>
</organism>
<dbReference type="AlphaFoldDB" id="A0A6P8BBN9"/>